<evidence type="ECO:0000313" key="3">
    <source>
        <dbReference type="Proteomes" id="UP000193077"/>
    </source>
</evidence>
<dbReference type="InterPro" id="IPR012349">
    <property type="entry name" value="Split_barrel_FMN-bd"/>
</dbReference>
<dbReference type="Pfam" id="PF01243">
    <property type="entry name" value="PNPOx_N"/>
    <property type="match status" value="1"/>
</dbReference>
<dbReference type="PANTHER" id="PTHR42815">
    <property type="entry name" value="FAD-BINDING, PUTATIVE (AFU_ORTHOLOGUE AFUA_6G07600)-RELATED"/>
    <property type="match status" value="1"/>
</dbReference>
<dbReference type="Proteomes" id="UP000193077">
    <property type="component" value="Unassembled WGS sequence"/>
</dbReference>
<dbReference type="PANTHER" id="PTHR42815:SF2">
    <property type="entry name" value="FAD-BINDING, PUTATIVE (AFU_ORTHOLOGUE AFUA_6G07600)-RELATED"/>
    <property type="match status" value="1"/>
</dbReference>
<evidence type="ECO:0000259" key="1">
    <source>
        <dbReference type="Pfam" id="PF01243"/>
    </source>
</evidence>
<dbReference type="Gene3D" id="2.30.110.10">
    <property type="entry name" value="Electron Transport, Fmn-binding Protein, Chain A"/>
    <property type="match status" value="1"/>
</dbReference>
<sequence length="215" mass="24146">MPLVFSPPDSIYKGNSSLTPARLRELYGDASQHAAAKVISHFDHHCRIFIEHASFLIFATSDGTNLDVSPKGDPAGFVKVETDRTLLIPDRPGNNRIDGLMNILAHPKVALLFLIPSVSETLRVNGTAEVLEERDLCDQFQINGRSPKTVIRVTADEVFTHCGKAPMRARLWKPESWPAERPVATLYEMVRDHSELDVASTDQAYTEQRYRETLY</sequence>
<keyword evidence="3" id="KW-1185">Reference proteome</keyword>
<feature type="domain" description="Pyridoxamine 5'-phosphate oxidase N-terminal" evidence="1">
    <location>
        <begin position="43"/>
        <end position="162"/>
    </location>
</feature>
<evidence type="ECO:0000313" key="2">
    <source>
        <dbReference type="EMBL" id="SLN14712.1"/>
    </source>
</evidence>
<organism evidence="2 3">
    <name type="scientific">Falsiruegeria litorea R37</name>
    <dbReference type="NCBI Taxonomy" id="1200284"/>
    <lineage>
        <taxon>Bacteria</taxon>
        <taxon>Pseudomonadati</taxon>
        <taxon>Pseudomonadota</taxon>
        <taxon>Alphaproteobacteria</taxon>
        <taxon>Rhodobacterales</taxon>
        <taxon>Roseobacteraceae</taxon>
        <taxon>Falsiruegeria</taxon>
    </lineage>
</organism>
<dbReference type="InterPro" id="IPR011576">
    <property type="entry name" value="Pyridox_Oxase_N"/>
</dbReference>
<dbReference type="NCBIfam" id="TIGR04025">
    <property type="entry name" value="PPOX_FMN_DR2398"/>
    <property type="match status" value="1"/>
</dbReference>
<dbReference type="AlphaFoldDB" id="A0A1Y5RD87"/>
<gene>
    <name evidence="2" type="ORF">TRL7639_00221</name>
</gene>
<dbReference type="InterPro" id="IPR024029">
    <property type="entry name" value="Pyridox_Oxase_FMN-dep"/>
</dbReference>
<dbReference type="SUPFAM" id="SSF50475">
    <property type="entry name" value="FMN-binding split barrel"/>
    <property type="match status" value="1"/>
</dbReference>
<protein>
    <submittedName>
        <fullName evidence="2">Pyridoxamine 5'-phosphate oxidase</fullName>
    </submittedName>
</protein>
<reference evidence="2 3" key="1">
    <citation type="submission" date="2017-03" db="EMBL/GenBank/DDBJ databases">
        <authorList>
            <person name="Afonso C.L."/>
            <person name="Miller P.J."/>
            <person name="Scott M.A."/>
            <person name="Spackman E."/>
            <person name="Goraichik I."/>
            <person name="Dimitrov K.M."/>
            <person name="Suarez D.L."/>
            <person name="Swayne D.E."/>
        </authorList>
    </citation>
    <scope>NUCLEOTIDE SEQUENCE [LARGE SCALE GENOMIC DNA]</scope>
    <source>
        <strain evidence="2 3">CECT 7639</strain>
    </source>
</reference>
<dbReference type="EMBL" id="FWFO01000001">
    <property type="protein sequence ID" value="SLN14712.1"/>
    <property type="molecule type" value="Genomic_DNA"/>
</dbReference>
<proteinExistence type="predicted"/>
<accession>A0A1Y5RD87</accession>
<name>A0A1Y5RD87_9RHOB</name>